<evidence type="ECO:0000256" key="7">
    <source>
        <dbReference type="ARBA" id="ARBA00023242"/>
    </source>
</evidence>
<keyword evidence="6 9" id="KW-0804">Transcription</keyword>
<evidence type="ECO:0000256" key="10">
    <source>
        <dbReference type="SAM" id="MobiDB-lite"/>
    </source>
</evidence>
<keyword evidence="4 9" id="KW-0805">Transcription regulation</keyword>
<dbReference type="PANTHER" id="PTHR13074">
    <property type="entry name" value="MEDIATOR OF RNA POLYMERASE II TRANSCRIPTION SUBUNIT 8"/>
    <property type="match status" value="1"/>
</dbReference>
<name>A0AAN7AM71_9PEZI</name>
<dbReference type="GO" id="GO:0006357">
    <property type="term" value="P:regulation of transcription by RNA polymerase II"/>
    <property type="evidence" value="ECO:0007669"/>
    <property type="project" value="InterPro"/>
</dbReference>
<protein>
    <recommendedName>
        <fullName evidence="3 9">Mediator of RNA polymerase II transcription subunit 8</fullName>
    </recommendedName>
    <alternativeName>
        <fullName evidence="8 9">Mediator complex subunit 8</fullName>
    </alternativeName>
</protein>
<comment type="caution">
    <text evidence="11">The sequence shown here is derived from an EMBL/GenBank/DDBJ whole genome shotgun (WGS) entry which is preliminary data.</text>
</comment>
<evidence type="ECO:0000256" key="5">
    <source>
        <dbReference type="ARBA" id="ARBA00023159"/>
    </source>
</evidence>
<feature type="compositionally biased region" description="Acidic residues" evidence="10">
    <location>
        <begin position="200"/>
        <end position="221"/>
    </location>
</feature>
<dbReference type="PANTHER" id="PTHR13074:SF9">
    <property type="entry name" value="MEDIATOR OF RNA POLYMERASE II TRANSCRIPTION SUBUNIT 8"/>
    <property type="match status" value="1"/>
</dbReference>
<evidence type="ECO:0000313" key="11">
    <source>
        <dbReference type="EMBL" id="KAK4191844.1"/>
    </source>
</evidence>
<organism evidence="11 12">
    <name type="scientific">Podospora australis</name>
    <dbReference type="NCBI Taxonomy" id="1536484"/>
    <lineage>
        <taxon>Eukaryota</taxon>
        <taxon>Fungi</taxon>
        <taxon>Dikarya</taxon>
        <taxon>Ascomycota</taxon>
        <taxon>Pezizomycotina</taxon>
        <taxon>Sordariomycetes</taxon>
        <taxon>Sordariomycetidae</taxon>
        <taxon>Sordariales</taxon>
        <taxon>Podosporaceae</taxon>
        <taxon>Podospora</taxon>
    </lineage>
</organism>
<dbReference type="Gene3D" id="1.20.58.1710">
    <property type="match status" value="1"/>
</dbReference>
<dbReference type="GO" id="GO:0016592">
    <property type="term" value="C:mediator complex"/>
    <property type="evidence" value="ECO:0007669"/>
    <property type="project" value="InterPro"/>
</dbReference>
<evidence type="ECO:0000256" key="8">
    <source>
        <dbReference type="ARBA" id="ARBA00031261"/>
    </source>
</evidence>
<dbReference type="Proteomes" id="UP001302126">
    <property type="component" value="Unassembled WGS sequence"/>
</dbReference>
<dbReference type="GO" id="GO:0000978">
    <property type="term" value="F:RNA polymerase II cis-regulatory region sequence-specific DNA binding"/>
    <property type="evidence" value="ECO:0007669"/>
    <property type="project" value="TreeGrafter"/>
</dbReference>
<dbReference type="GO" id="GO:0003712">
    <property type="term" value="F:transcription coregulator activity"/>
    <property type="evidence" value="ECO:0007669"/>
    <property type="project" value="InterPro"/>
</dbReference>
<reference evidence="11" key="2">
    <citation type="submission" date="2023-05" db="EMBL/GenBank/DDBJ databases">
        <authorList>
            <consortium name="Lawrence Berkeley National Laboratory"/>
            <person name="Steindorff A."/>
            <person name="Hensen N."/>
            <person name="Bonometti L."/>
            <person name="Westerberg I."/>
            <person name="Brannstrom I.O."/>
            <person name="Guillou S."/>
            <person name="Cros-Aarteil S."/>
            <person name="Calhoun S."/>
            <person name="Haridas S."/>
            <person name="Kuo A."/>
            <person name="Mondo S."/>
            <person name="Pangilinan J."/>
            <person name="Riley R."/>
            <person name="Labutti K."/>
            <person name="Andreopoulos B."/>
            <person name="Lipzen A."/>
            <person name="Chen C."/>
            <person name="Yanf M."/>
            <person name="Daum C."/>
            <person name="Ng V."/>
            <person name="Clum A."/>
            <person name="Ohm R."/>
            <person name="Martin F."/>
            <person name="Silar P."/>
            <person name="Natvig D."/>
            <person name="Lalanne C."/>
            <person name="Gautier V."/>
            <person name="Ament-Velasquez S.L."/>
            <person name="Kruys A."/>
            <person name="Hutchinson M.I."/>
            <person name="Powell A.J."/>
            <person name="Barry K."/>
            <person name="Miller A.N."/>
            <person name="Grigoriev I.V."/>
            <person name="Debuchy R."/>
            <person name="Gladieux P."/>
            <person name="Thoren M.H."/>
            <person name="Johannesson H."/>
        </authorList>
    </citation>
    <scope>NUCLEOTIDE SEQUENCE</scope>
    <source>
        <strain evidence="11">PSN309</strain>
    </source>
</reference>
<evidence type="ECO:0000256" key="1">
    <source>
        <dbReference type="ARBA" id="ARBA00004123"/>
    </source>
</evidence>
<dbReference type="GO" id="GO:0070847">
    <property type="term" value="C:core mediator complex"/>
    <property type="evidence" value="ECO:0007669"/>
    <property type="project" value="TreeGrafter"/>
</dbReference>
<evidence type="ECO:0000256" key="9">
    <source>
        <dbReference type="RuleBase" id="RU364144"/>
    </source>
</evidence>
<dbReference type="EMBL" id="MU864357">
    <property type="protein sequence ID" value="KAK4191844.1"/>
    <property type="molecule type" value="Genomic_DNA"/>
</dbReference>
<evidence type="ECO:0000256" key="6">
    <source>
        <dbReference type="ARBA" id="ARBA00023163"/>
    </source>
</evidence>
<comment type="subcellular location">
    <subcellularLocation>
        <location evidence="1 9">Nucleus</location>
    </subcellularLocation>
</comment>
<comment type="function">
    <text evidence="9">Component of the Mediator complex, a coactivator involved in the regulated transcription of nearly all RNA polymerase II-dependent genes. Mediator functions as a bridge to convey information from gene-specific regulatory proteins to the basal RNA polymerase II transcription machinery. Mediator is recruited to promoters by direct interactions with regulatory proteins and serves as a scaffold for the assembly of a functional preinitiation complex with RNA polymerase II and the general transcription factors.</text>
</comment>
<keyword evidence="12" id="KW-1185">Reference proteome</keyword>
<accession>A0AAN7AM71</accession>
<keyword evidence="7 9" id="KW-0539">Nucleus</keyword>
<evidence type="ECO:0000313" key="12">
    <source>
        <dbReference type="Proteomes" id="UP001302126"/>
    </source>
</evidence>
<dbReference type="InterPro" id="IPR019364">
    <property type="entry name" value="Mediatior_Med8_fun/met"/>
</dbReference>
<sequence length="286" mass="31797">MASLGLAPEELKHLEVLRNRLAQLNHNILSVHKAIATTYPLPSRESFQTSTSILQRSILSIQEILTENHDLFQRIAVHPSTNFPGRLHRDFLGGILRKKPEPEIETAVEESLAAATAAGITASDLAKGLRKRRDDDDDDDYEEEEGEGDPTNEKWADCRYTFDQALQHYGLVQERKNFTVEEQSVGIGNVRTGLKRDLKEEEEEEEEESGEEESSEDEEMGGQELGMGIPNAAAQPNTTTTRGVGGGENIQPEHLLWLAARGGLNLPKNIELEATRGMKRSKGRGF</sequence>
<feature type="region of interest" description="Disordered" evidence="10">
    <location>
        <begin position="125"/>
        <end position="155"/>
    </location>
</feature>
<reference evidence="11" key="1">
    <citation type="journal article" date="2023" name="Mol. Phylogenet. Evol.">
        <title>Genome-scale phylogeny and comparative genomics of the fungal order Sordariales.</title>
        <authorList>
            <person name="Hensen N."/>
            <person name="Bonometti L."/>
            <person name="Westerberg I."/>
            <person name="Brannstrom I.O."/>
            <person name="Guillou S."/>
            <person name="Cros-Aarteil S."/>
            <person name="Calhoun S."/>
            <person name="Haridas S."/>
            <person name="Kuo A."/>
            <person name="Mondo S."/>
            <person name="Pangilinan J."/>
            <person name="Riley R."/>
            <person name="LaButti K."/>
            <person name="Andreopoulos B."/>
            <person name="Lipzen A."/>
            <person name="Chen C."/>
            <person name="Yan M."/>
            <person name="Daum C."/>
            <person name="Ng V."/>
            <person name="Clum A."/>
            <person name="Steindorff A."/>
            <person name="Ohm R.A."/>
            <person name="Martin F."/>
            <person name="Silar P."/>
            <person name="Natvig D.O."/>
            <person name="Lalanne C."/>
            <person name="Gautier V."/>
            <person name="Ament-Velasquez S.L."/>
            <person name="Kruys A."/>
            <person name="Hutchinson M.I."/>
            <person name="Powell A.J."/>
            <person name="Barry K."/>
            <person name="Miller A.N."/>
            <person name="Grigoriev I.V."/>
            <person name="Debuchy R."/>
            <person name="Gladieux P."/>
            <person name="Hiltunen Thoren M."/>
            <person name="Johannesson H."/>
        </authorList>
    </citation>
    <scope>NUCLEOTIDE SEQUENCE</scope>
    <source>
        <strain evidence="11">PSN309</strain>
    </source>
</reference>
<dbReference type="Pfam" id="PF10232">
    <property type="entry name" value="Med8"/>
    <property type="match status" value="1"/>
</dbReference>
<comment type="subunit">
    <text evidence="9">Component of the Mediator complex.</text>
</comment>
<gene>
    <name evidence="9" type="primary">MED8</name>
    <name evidence="11" type="ORF">QBC35DRAFT_425533</name>
</gene>
<feature type="region of interest" description="Disordered" evidence="10">
    <location>
        <begin position="192"/>
        <end position="249"/>
    </location>
</feature>
<dbReference type="Gene3D" id="6.10.250.2610">
    <property type="match status" value="1"/>
</dbReference>
<evidence type="ECO:0000256" key="4">
    <source>
        <dbReference type="ARBA" id="ARBA00023015"/>
    </source>
</evidence>
<evidence type="ECO:0000256" key="2">
    <source>
        <dbReference type="ARBA" id="ARBA00005716"/>
    </source>
</evidence>
<feature type="compositionally biased region" description="Acidic residues" evidence="10">
    <location>
        <begin position="135"/>
        <end position="150"/>
    </location>
</feature>
<dbReference type="AlphaFoldDB" id="A0AAN7AM71"/>
<keyword evidence="5 9" id="KW-0010">Activator</keyword>
<proteinExistence type="inferred from homology"/>
<evidence type="ECO:0000256" key="3">
    <source>
        <dbReference type="ARBA" id="ARBA00020637"/>
    </source>
</evidence>
<comment type="similarity">
    <text evidence="2 9">Belongs to the Mediator complex subunit 8 family.</text>
</comment>